<evidence type="ECO:0000313" key="1">
    <source>
        <dbReference type="EMBL" id="QJA97033.1"/>
    </source>
</evidence>
<dbReference type="AlphaFoldDB" id="A0A6M3LQN3"/>
<dbReference type="EMBL" id="MT143456">
    <property type="protein sequence ID" value="QJA97033.1"/>
    <property type="molecule type" value="Genomic_DNA"/>
</dbReference>
<sequence>MLKFKCCGEWFKVDESGNMTQEKNNGFSGNWKFLGISFHHWRNGIDVHYHAKILPENIIGGMVWDLDCGTTRQWRGCYNGKLPRITGAYKEETNG</sequence>
<reference evidence="1" key="1">
    <citation type="submission" date="2020-03" db="EMBL/GenBank/DDBJ databases">
        <title>The deep terrestrial virosphere.</title>
        <authorList>
            <person name="Holmfeldt K."/>
            <person name="Nilsson E."/>
            <person name="Simone D."/>
            <person name="Lopez-Fernandez M."/>
            <person name="Wu X."/>
            <person name="de Brujin I."/>
            <person name="Lundin D."/>
            <person name="Andersson A."/>
            <person name="Bertilsson S."/>
            <person name="Dopson M."/>
        </authorList>
    </citation>
    <scope>NUCLEOTIDE SEQUENCE</scope>
    <source>
        <strain evidence="1">MM415B06809</strain>
    </source>
</reference>
<name>A0A6M3LQN3_9ZZZZ</name>
<accession>A0A6M3LQN3</accession>
<proteinExistence type="predicted"/>
<protein>
    <submittedName>
        <fullName evidence="1">Uncharacterized protein</fullName>
    </submittedName>
</protein>
<gene>
    <name evidence="1" type="ORF">MM415B06809_0007</name>
</gene>
<organism evidence="1">
    <name type="scientific">viral metagenome</name>
    <dbReference type="NCBI Taxonomy" id="1070528"/>
    <lineage>
        <taxon>unclassified sequences</taxon>
        <taxon>metagenomes</taxon>
        <taxon>organismal metagenomes</taxon>
    </lineage>
</organism>